<dbReference type="GO" id="GO:0035269">
    <property type="term" value="P:protein O-linked glycosylation via mannose"/>
    <property type="evidence" value="ECO:0007669"/>
    <property type="project" value="TreeGrafter"/>
</dbReference>
<dbReference type="InterPro" id="IPR019734">
    <property type="entry name" value="TPR_rpt"/>
</dbReference>
<proteinExistence type="predicted"/>
<dbReference type="Gene3D" id="1.25.40.10">
    <property type="entry name" value="Tetratricopeptide repeat domain"/>
    <property type="match status" value="2"/>
</dbReference>
<dbReference type="InterPro" id="IPR011990">
    <property type="entry name" value="TPR-like_helical_dom_sf"/>
</dbReference>
<protein>
    <submittedName>
        <fullName evidence="4">Uncharacterized protein</fullName>
    </submittedName>
</protein>
<evidence type="ECO:0000313" key="5">
    <source>
        <dbReference type="Proteomes" id="UP000232196"/>
    </source>
</evidence>
<dbReference type="Pfam" id="PF13432">
    <property type="entry name" value="TPR_16"/>
    <property type="match status" value="3"/>
</dbReference>
<dbReference type="GO" id="GO:0000030">
    <property type="term" value="F:mannosyltransferase activity"/>
    <property type="evidence" value="ECO:0007669"/>
    <property type="project" value="TreeGrafter"/>
</dbReference>
<evidence type="ECO:0000256" key="3">
    <source>
        <dbReference type="PROSITE-ProRule" id="PRU00339"/>
    </source>
</evidence>
<organism evidence="4 5">
    <name type="scientific">Leptospira hartskeerlii</name>
    <dbReference type="NCBI Taxonomy" id="2023177"/>
    <lineage>
        <taxon>Bacteria</taxon>
        <taxon>Pseudomonadati</taxon>
        <taxon>Spirochaetota</taxon>
        <taxon>Spirochaetia</taxon>
        <taxon>Leptospirales</taxon>
        <taxon>Leptospiraceae</taxon>
        <taxon>Leptospira</taxon>
    </lineage>
</organism>
<dbReference type="EMBL" id="NPDN01000006">
    <property type="protein sequence ID" value="PJZ25213.1"/>
    <property type="molecule type" value="Genomic_DNA"/>
</dbReference>
<keyword evidence="1" id="KW-0677">Repeat</keyword>
<sequence length="671" mass="77406">MKHASIIPILLISVLDVVTLFASPQNTDSVFVCRDTDSSGRARAVWPAYYYSLGLESMNKARNSEGRERTEDIIEAVRNFQDYIRCSEAVGVPVSAVFRWNKALAHYYLGQWKDAISELDLAEKSDPNFRESYILKGTILLNSGEYDKAATYLESHLSKFSEDPDFYYLLSSAELALKNDAKSVLYLSSLRDLIKHKDSNPKYPEFVYLSLGKTYFALGQNTKALFYISGYLEMRPENWEIRFLLAKILDQLGKFSQAKKQLQKILQEIQGNSSVELMLGEMYFIESRSMAAGYFEDLKKKGKLNKDGVLFGLYSVLNSRYSEARKILFPLKEKFPKRLSIRLGVLEIQKRDANINKKEYIRELVEVASIALQSQLTTLAETLLLESIKITEEEKMDPRILAEQYDFLAGVYEQSGSVFRSIISVRKAIQYTSSPEDSKKYELHLAFLLRGNPPGKIQESEEIIQNILKNDPNNHYAYYLLGIVLFQSEKLEASRGAFEQAIRLEPKSSVYHFYRASTLEKLGRLPEMEADLRKSMELDPENPIAYNYLGYHYSEKGVRLDEALDLIRKAVELAPDNEAYQDSLGWIYYKKGRVDEALLHLNLAFQILQDRNESDPTICEHLGDVHHERREFADARRFWEKSETLFQKKEDKVRIREKLERLRTNPVSSKS</sequence>
<feature type="repeat" description="TPR" evidence="3">
    <location>
        <begin position="205"/>
        <end position="238"/>
    </location>
</feature>
<keyword evidence="5" id="KW-1185">Reference proteome</keyword>
<dbReference type="Pfam" id="PF14559">
    <property type="entry name" value="TPR_19"/>
    <property type="match status" value="1"/>
</dbReference>
<dbReference type="InterPro" id="IPR052346">
    <property type="entry name" value="O-mannosyl-transferase_TMTC"/>
</dbReference>
<dbReference type="PANTHER" id="PTHR44227:SF3">
    <property type="entry name" value="PROTEIN O-MANNOSYL-TRANSFERASE TMTC4"/>
    <property type="match status" value="1"/>
</dbReference>
<dbReference type="AlphaFoldDB" id="A0A2M9XC11"/>
<dbReference type="SMART" id="SM00028">
    <property type="entry name" value="TPR"/>
    <property type="match status" value="9"/>
</dbReference>
<dbReference type="SUPFAM" id="SSF48452">
    <property type="entry name" value="TPR-like"/>
    <property type="match status" value="1"/>
</dbReference>
<dbReference type="GO" id="GO:0030968">
    <property type="term" value="P:endoplasmic reticulum unfolded protein response"/>
    <property type="evidence" value="ECO:0007669"/>
    <property type="project" value="TreeGrafter"/>
</dbReference>
<evidence type="ECO:0000256" key="1">
    <source>
        <dbReference type="ARBA" id="ARBA00022737"/>
    </source>
</evidence>
<dbReference type="RefSeq" id="WP_100707281.1">
    <property type="nucleotide sequence ID" value="NZ_NPDL01000005.1"/>
</dbReference>
<dbReference type="OrthoDB" id="9766710at2"/>
<feature type="repeat" description="TPR" evidence="3">
    <location>
        <begin position="475"/>
        <end position="508"/>
    </location>
</feature>
<accession>A0A2M9XC11</accession>
<reference evidence="4 5" key="1">
    <citation type="submission" date="2017-07" db="EMBL/GenBank/DDBJ databases">
        <title>Leptospira spp. isolated from tropical soils.</title>
        <authorList>
            <person name="Thibeaux R."/>
            <person name="Iraola G."/>
            <person name="Ferres I."/>
            <person name="Bierque E."/>
            <person name="Girault D."/>
            <person name="Soupe-Gilbert M.-E."/>
            <person name="Picardeau M."/>
            <person name="Goarant C."/>
        </authorList>
    </citation>
    <scope>NUCLEOTIDE SEQUENCE [LARGE SCALE GENOMIC DNA]</scope>
    <source>
        <strain evidence="4 5">MCA1-C-A1</strain>
    </source>
</reference>
<dbReference type="PANTHER" id="PTHR44227">
    <property type="match status" value="1"/>
</dbReference>
<gene>
    <name evidence="4" type="ORF">CH357_13500</name>
</gene>
<keyword evidence="2 3" id="KW-0802">TPR repeat</keyword>
<name>A0A2M9XC11_9LEPT</name>
<dbReference type="Proteomes" id="UP000232196">
    <property type="component" value="Unassembled WGS sequence"/>
</dbReference>
<dbReference type="PROSITE" id="PS50005">
    <property type="entry name" value="TPR"/>
    <property type="match status" value="2"/>
</dbReference>
<comment type="caution">
    <text evidence="4">The sequence shown here is derived from an EMBL/GenBank/DDBJ whole genome shotgun (WGS) entry which is preliminary data.</text>
</comment>
<evidence type="ECO:0000313" key="4">
    <source>
        <dbReference type="EMBL" id="PJZ25213.1"/>
    </source>
</evidence>
<evidence type="ECO:0000256" key="2">
    <source>
        <dbReference type="ARBA" id="ARBA00022803"/>
    </source>
</evidence>